<evidence type="ECO:0000313" key="2">
    <source>
        <dbReference type="EMBL" id="MBS2552890.1"/>
    </source>
</evidence>
<keyword evidence="2" id="KW-0808">Transferase</keyword>
<keyword evidence="2" id="KW-0012">Acyltransferase</keyword>
<organism evidence="2 3">
    <name type="scientific">Catenulispora pinistramenti</name>
    <dbReference type="NCBI Taxonomy" id="2705254"/>
    <lineage>
        <taxon>Bacteria</taxon>
        <taxon>Bacillati</taxon>
        <taxon>Actinomycetota</taxon>
        <taxon>Actinomycetes</taxon>
        <taxon>Catenulisporales</taxon>
        <taxon>Catenulisporaceae</taxon>
        <taxon>Catenulispora</taxon>
    </lineage>
</organism>
<comment type="caution">
    <text evidence="2">The sequence shown here is derived from an EMBL/GenBank/DDBJ whole genome shotgun (WGS) entry which is preliminary data.</text>
</comment>
<dbReference type="Gene3D" id="3.40.630.30">
    <property type="match status" value="1"/>
</dbReference>
<dbReference type="InterPro" id="IPR000182">
    <property type="entry name" value="GNAT_dom"/>
</dbReference>
<dbReference type="Proteomes" id="UP000730482">
    <property type="component" value="Unassembled WGS sequence"/>
</dbReference>
<evidence type="ECO:0000313" key="3">
    <source>
        <dbReference type="Proteomes" id="UP000730482"/>
    </source>
</evidence>
<dbReference type="PROSITE" id="PS51186">
    <property type="entry name" value="GNAT"/>
    <property type="match status" value="1"/>
</dbReference>
<sequence length="262" mass="28789">MRQPVPPATIESTDELRDRLAHSAYIQYQVPPGLKGARAGHIWAAANATATTVTGDPLLILGDAQDAVDLLLTLLDLWPTTLTVRPKVVTLPRNGQLLLPAALTAEHVNHWAYRWLTTEPPLALEEDRVLELREADTRLRDFLRAHNPTYDIAPGSLGVVRWAGIEDDEGDLIACGAHERTEFTGLPYLGSITTASSHRGAGLGTAVTAWLSRRAVTESGVCTLSHRSDNTTASRLYTRLGYQLDDDYTTFNLNTSQWDQAR</sequence>
<keyword evidence="3" id="KW-1185">Reference proteome</keyword>
<dbReference type="InterPro" id="IPR016181">
    <property type="entry name" value="Acyl_CoA_acyltransferase"/>
</dbReference>
<evidence type="ECO:0000259" key="1">
    <source>
        <dbReference type="PROSITE" id="PS51186"/>
    </source>
</evidence>
<dbReference type="GO" id="GO:0016746">
    <property type="term" value="F:acyltransferase activity"/>
    <property type="evidence" value="ECO:0007669"/>
    <property type="project" value="UniProtKB-KW"/>
</dbReference>
<dbReference type="EC" id="2.3.1.-" evidence="2"/>
<dbReference type="Pfam" id="PF08445">
    <property type="entry name" value="FR47"/>
    <property type="match status" value="1"/>
</dbReference>
<proteinExistence type="predicted"/>
<protein>
    <submittedName>
        <fullName evidence="2">GNAT family N-acetyltransferase</fullName>
        <ecNumber evidence="2">2.3.1.-</ecNumber>
    </submittedName>
</protein>
<dbReference type="RefSeq" id="WP_212018916.1">
    <property type="nucleotide sequence ID" value="NZ_JAAFYZ010000217.1"/>
</dbReference>
<name>A0ABS5L3H2_9ACTN</name>
<accession>A0ABS5L3H2</accession>
<gene>
    <name evidence="2" type="ORF">KGQ19_39160</name>
</gene>
<feature type="domain" description="N-acetyltransferase" evidence="1">
    <location>
        <begin position="108"/>
        <end position="262"/>
    </location>
</feature>
<dbReference type="EMBL" id="JAAFYZ010000217">
    <property type="protein sequence ID" value="MBS2552890.1"/>
    <property type="molecule type" value="Genomic_DNA"/>
</dbReference>
<dbReference type="InterPro" id="IPR013653">
    <property type="entry name" value="GCN5-like_dom"/>
</dbReference>
<reference evidence="2 3" key="1">
    <citation type="submission" date="2020-02" db="EMBL/GenBank/DDBJ databases">
        <title>Acidophilic actinobacteria isolated from forest soil.</title>
        <authorList>
            <person name="Golinska P."/>
        </authorList>
    </citation>
    <scope>NUCLEOTIDE SEQUENCE [LARGE SCALE GENOMIC DNA]</scope>
    <source>
        <strain evidence="2 3">NL8</strain>
    </source>
</reference>
<dbReference type="SUPFAM" id="SSF55729">
    <property type="entry name" value="Acyl-CoA N-acyltransferases (Nat)"/>
    <property type="match status" value="1"/>
</dbReference>